<accession>U2KFV5</accession>
<organism evidence="9 10">
    <name type="scientific">Ruminococcus callidus ATCC 27760</name>
    <dbReference type="NCBI Taxonomy" id="411473"/>
    <lineage>
        <taxon>Bacteria</taxon>
        <taxon>Bacillati</taxon>
        <taxon>Bacillota</taxon>
        <taxon>Clostridia</taxon>
        <taxon>Eubacteriales</taxon>
        <taxon>Oscillospiraceae</taxon>
        <taxon>Ruminococcus</taxon>
    </lineage>
</organism>
<keyword evidence="4 8" id="KW-0812">Transmembrane</keyword>
<keyword evidence="7 8" id="KW-0472">Membrane</keyword>
<reference evidence="9 10" key="1">
    <citation type="submission" date="2013-07" db="EMBL/GenBank/DDBJ databases">
        <authorList>
            <person name="Weinstock G."/>
            <person name="Sodergren E."/>
            <person name="Wylie T."/>
            <person name="Fulton L."/>
            <person name="Fulton R."/>
            <person name="Fronick C."/>
            <person name="O'Laughlin M."/>
            <person name="Godfrey J."/>
            <person name="Miner T."/>
            <person name="Herter B."/>
            <person name="Appelbaum E."/>
            <person name="Cordes M."/>
            <person name="Lek S."/>
            <person name="Wollam A."/>
            <person name="Pepin K.H."/>
            <person name="Palsikar V.B."/>
            <person name="Mitreva M."/>
            <person name="Wilson R.K."/>
        </authorList>
    </citation>
    <scope>NUCLEOTIDE SEQUENCE [LARGE SCALE GENOMIC DNA]</scope>
    <source>
        <strain evidence="9 10">ATCC 27760</strain>
    </source>
</reference>
<sequence length="195" mass="21584">MLEHLSKRFAGKLICAGIISEADADVYVYGFFQGMMLLLNVITTLLLGILFQKLLLCMLLNAAYIPIRISAGGHHADSPFRCYINSTIMIAILLAVIKWIPINPIASVILLVVASIVIWILAPVETENNPLDDTEQYVYRKRTRIVLGIEAAASIFSLIFLKEQIAATIVLGLSTEAWMIIIGVAMNHKRKTTTI</sequence>
<dbReference type="Pfam" id="PF04647">
    <property type="entry name" value="AgrB"/>
    <property type="match status" value="1"/>
</dbReference>
<keyword evidence="2" id="KW-0673">Quorum sensing</keyword>
<evidence type="ECO:0000313" key="10">
    <source>
        <dbReference type="Proteomes" id="UP000016662"/>
    </source>
</evidence>
<dbReference type="eggNOG" id="COG4512">
    <property type="taxonomic scope" value="Bacteria"/>
</dbReference>
<evidence type="ECO:0000256" key="2">
    <source>
        <dbReference type="ARBA" id="ARBA00022654"/>
    </source>
</evidence>
<feature type="transmembrane region" description="Helical" evidence="8">
    <location>
        <begin position="167"/>
        <end position="186"/>
    </location>
</feature>
<proteinExistence type="predicted"/>
<dbReference type="GO" id="GO:0009372">
    <property type="term" value="P:quorum sensing"/>
    <property type="evidence" value="ECO:0007669"/>
    <property type="project" value="UniProtKB-KW"/>
</dbReference>
<feature type="transmembrane region" description="Helical" evidence="8">
    <location>
        <begin position="106"/>
        <end position="124"/>
    </location>
</feature>
<keyword evidence="5" id="KW-0378">Hydrolase</keyword>
<evidence type="ECO:0000256" key="7">
    <source>
        <dbReference type="ARBA" id="ARBA00023136"/>
    </source>
</evidence>
<evidence type="ECO:0000256" key="3">
    <source>
        <dbReference type="ARBA" id="ARBA00022670"/>
    </source>
</evidence>
<evidence type="ECO:0000256" key="4">
    <source>
        <dbReference type="ARBA" id="ARBA00022692"/>
    </source>
</evidence>
<dbReference type="Proteomes" id="UP000016662">
    <property type="component" value="Unassembled WGS sequence"/>
</dbReference>
<dbReference type="AlphaFoldDB" id="U2KFV5"/>
<name>U2KFV5_9FIRM</name>
<comment type="caution">
    <text evidence="9">The sequence shown here is derived from an EMBL/GenBank/DDBJ whole genome shotgun (WGS) entry which is preliminary data.</text>
</comment>
<evidence type="ECO:0000256" key="5">
    <source>
        <dbReference type="ARBA" id="ARBA00022801"/>
    </source>
</evidence>
<dbReference type="OrthoDB" id="9815055at2"/>
<keyword evidence="3" id="KW-0645">Protease</keyword>
<dbReference type="GO" id="GO:0008233">
    <property type="term" value="F:peptidase activity"/>
    <property type="evidence" value="ECO:0007669"/>
    <property type="project" value="UniProtKB-KW"/>
</dbReference>
<dbReference type="HOGENOM" id="CLU_098969_1_2_9"/>
<evidence type="ECO:0000256" key="1">
    <source>
        <dbReference type="ARBA" id="ARBA00022475"/>
    </source>
</evidence>
<keyword evidence="1" id="KW-1003">Cell membrane</keyword>
<dbReference type="SMART" id="SM00793">
    <property type="entry name" value="AgrB"/>
    <property type="match status" value="1"/>
</dbReference>
<dbReference type="InterPro" id="IPR006741">
    <property type="entry name" value="AgrB"/>
</dbReference>
<keyword evidence="6 8" id="KW-1133">Transmembrane helix</keyword>
<evidence type="ECO:0000256" key="8">
    <source>
        <dbReference type="SAM" id="Phobius"/>
    </source>
</evidence>
<dbReference type="PATRIC" id="fig|411473.3.peg.177"/>
<dbReference type="EMBL" id="AWVF01000026">
    <property type="protein sequence ID" value="ERJ97421.1"/>
    <property type="molecule type" value="Genomic_DNA"/>
</dbReference>
<evidence type="ECO:0000256" key="6">
    <source>
        <dbReference type="ARBA" id="ARBA00022989"/>
    </source>
</evidence>
<dbReference type="RefSeq" id="WP_021681540.1">
    <property type="nucleotide sequence ID" value="NZ_KI260355.1"/>
</dbReference>
<protein>
    <submittedName>
        <fullName evidence="9">Accessory protein regulator protein B</fullName>
    </submittedName>
</protein>
<evidence type="ECO:0000313" key="9">
    <source>
        <dbReference type="EMBL" id="ERJ97421.1"/>
    </source>
</evidence>
<keyword evidence="10" id="KW-1185">Reference proteome</keyword>
<feature type="transmembrane region" description="Helical" evidence="8">
    <location>
        <begin position="34"/>
        <end position="61"/>
    </location>
</feature>
<dbReference type="GO" id="GO:0006508">
    <property type="term" value="P:proteolysis"/>
    <property type="evidence" value="ECO:0007669"/>
    <property type="project" value="UniProtKB-KW"/>
</dbReference>
<gene>
    <name evidence="9" type="ORF">RUMCAL_00204</name>
</gene>
<dbReference type="GO" id="GO:0016020">
    <property type="term" value="C:membrane"/>
    <property type="evidence" value="ECO:0007669"/>
    <property type="project" value="InterPro"/>
</dbReference>
<dbReference type="STRING" id="411473.RUMCAL_00204"/>